<reference evidence="1 2" key="1">
    <citation type="journal article" date="2012" name="PLoS Pathog.">
        <title>Diverse lifestyles and strategies of plant pathogenesis encoded in the genomes of eighteen Dothideomycetes fungi.</title>
        <authorList>
            <person name="Ohm R.A."/>
            <person name="Feau N."/>
            <person name="Henrissat B."/>
            <person name="Schoch C.L."/>
            <person name="Horwitz B.A."/>
            <person name="Barry K.W."/>
            <person name="Condon B.J."/>
            <person name="Copeland A.C."/>
            <person name="Dhillon B."/>
            <person name="Glaser F."/>
            <person name="Hesse C.N."/>
            <person name="Kosti I."/>
            <person name="LaButti K."/>
            <person name="Lindquist E.A."/>
            <person name="Lucas S."/>
            <person name="Salamov A.A."/>
            <person name="Bradshaw R.E."/>
            <person name="Ciuffetti L."/>
            <person name="Hamelin R.C."/>
            <person name="Kema G.H.J."/>
            <person name="Lawrence C."/>
            <person name="Scott J.A."/>
            <person name="Spatafora J.W."/>
            <person name="Turgeon B.G."/>
            <person name="de Wit P.J.G.M."/>
            <person name="Zhong S."/>
            <person name="Goodwin S.B."/>
            <person name="Grigoriev I.V."/>
        </authorList>
    </citation>
    <scope>NUCLEOTIDE SEQUENCE [LARGE SCALE GENOMIC DNA]</scope>
    <source>
        <strain evidence="2">28A</strain>
    </source>
</reference>
<proteinExistence type="predicted"/>
<dbReference type="HOGENOM" id="CLU_1222173_0_0_1"/>
<keyword evidence="2" id="KW-1185">Reference proteome</keyword>
<feature type="non-terminal residue" evidence="1">
    <location>
        <position position="226"/>
    </location>
</feature>
<dbReference type="GeneID" id="19405432"/>
<dbReference type="AlphaFoldDB" id="R0K9N8"/>
<name>R0K9N8_EXST2</name>
<accession>R0K9N8</accession>
<dbReference type="eggNOG" id="ENOG502R8CM">
    <property type="taxonomic scope" value="Eukaryota"/>
</dbReference>
<evidence type="ECO:0000313" key="1">
    <source>
        <dbReference type="EMBL" id="EOA89693.1"/>
    </source>
</evidence>
<evidence type="ECO:0000313" key="2">
    <source>
        <dbReference type="Proteomes" id="UP000016935"/>
    </source>
</evidence>
<dbReference type="RefSeq" id="XP_008022520.1">
    <property type="nucleotide sequence ID" value="XM_008024329.1"/>
</dbReference>
<dbReference type="Proteomes" id="UP000016935">
    <property type="component" value="Unassembled WGS sequence"/>
</dbReference>
<dbReference type="EMBL" id="KB908504">
    <property type="protein sequence ID" value="EOA89693.1"/>
    <property type="molecule type" value="Genomic_DNA"/>
</dbReference>
<protein>
    <submittedName>
        <fullName evidence="1">Uncharacterized protein</fullName>
    </submittedName>
</protein>
<dbReference type="OrthoDB" id="3750348at2759"/>
<gene>
    <name evidence="1" type="ORF">SETTUDRAFT_79830</name>
</gene>
<organism evidence="1 2">
    <name type="scientific">Exserohilum turcicum (strain 28A)</name>
    <name type="common">Northern leaf blight fungus</name>
    <name type="synonym">Setosphaeria turcica</name>
    <dbReference type="NCBI Taxonomy" id="671987"/>
    <lineage>
        <taxon>Eukaryota</taxon>
        <taxon>Fungi</taxon>
        <taxon>Dikarya</taxon>
        <taxon>Ascomycota</taxon>
        <taxon>Pezizomycotina</taxon>
        <taxon>Dothideomycetes</taxon>
        <taxon>Pleosporomycetidae</taxon>
        <taxon>Pleosporales</taxon>
        <taxon>Pleosporineae</taxon>
        <taxon>Pleosporaceae</taxon>
        <taxon>Exserohilum</taxon>
    </lineage>
</organism>
<sequence>MPHLSLPDNVTTINYALDWPHLENPSNTTFAGQSQIDICRCPRADLSPQKASEPGHIYTRFRCVGPAVHFKTADDLLWVLDAPRGPLNMLRPATSDEHNRRRRIHDAADPAAYQDATFLFLTGPCPRGRYQAYATRTWLQSLSPLARGHVSSLCLLIQPYEEDGSDDATRRAYAHLADYIVHTVPALKALYLYVCPNGMRMWNAAREFSILLRSNDHNTKIIVAGD</sequence>
<reference evidence="1 2" key="2">
    <citation type="journal article" date="2013" name="PLoS Genet.">
        <title>Comparative genome structure, secondary metabolite, and effector coding capacity across Cochliobolus pathogens.</title>
        <authorList>
            <person name="Condon B.J."/>
            <person name="Leng Y."/>
            <person name="Wu D."/>
            <person name="Bushley K.E."/>
            <person name="Ohm R.A."/>
            <person name="Otillar R."/>
            <person name="Martin J."/>
            <person name="Schackwitz W."/>
            <person name="Grimwood J."/>
            <person name="MohdZainudin N."/>
            <person name="Xue C."/>
            <person name="Wang R."/>
            <person name="Manning V.A."/>
            <person name="Dhillon B."/>
            <person name="Tu Z.J."/>
            <person name="Steffenson B.J."/>
            <person name="Salamov A."/>
            <person name="Sun H."/>
            <person name="Lowry S."/>
            <person name="LaButti K."/>
            <person name="Han J."/>
            <person name="Copeland A."/>
            <person name="Lindquist E."/>
            <person name="Barry K."/>
            <person name="Schmutz J."/>
            <person name="Baker S.E."/>
            <person name="Ciuffetti L.M."/>
            <person name="Grigoriev I.V."/>
            <person name="Zhong S."/>
            <person name="Turgeon B.G."/>
        </authorList>
    </citation>
    <scope>NUCLEOTIDE SEQUENCE [LARGE SCALE GENOMIC DNA]</scope>
    <source>
        <strain evidence="2">28A</strain>
    </source>
</reference>